<evidence type="ECO:0000256" key="1">
    <source>
        <dbReference type="SAM" id="MobiDB-lite"/>
    </source>
</evidence>
<reference evidence="4" key="1">
    <citation type="submission" date="2017-05" db="EMBL/GenBank/DDBJ databases">
        <authorList>
            <person name="Macchi M."/>
            <person name="Festa S."/>
            <person name="Coppotelli B.M."/>
            <person name="Morelli I.S."/>
        </authorList>
    </citation>
    <scope>NUCLEOTIDE SEQUENCE [LARGE SCALE GENOMIC DNA]</scope>
    <source>
        <strain evidence="4">I</strain>
    </source>
</reference>
<dbReference type="Gene3D" id="3.40.50.150">
    <property type="entry name" value="Vaccinia Virus protein VP39"/>
    <property type="match status" value="1"/>
</dbReference>
<feature type="domain" description="Methyltransferase type 11" evidence="2">
    <location>
        <begin position="44"/>
        <end position="142"/>
    </location>
</feature>
<keyword evidence="4" id="KW-1185">Reference proteome</keyword>
<name>A0A211ZPH6_9PROT</name>
<proteinExistence type="predicted"/>
<evidence type="ECO:0000259" key="2">
    <source>
        <dbReference type="Pfam" id="PF08241"/>
    </source>
</evidence>
<organism evidence="3 4">
    <name type="scientific">Inquilinus limosus</name>
    <dbReference type="NCBI Taxonomy" id="171674"/>
    <lineage>
        <taxon>Bacteria</taxon>
        <taxon>Pseudomonadati</taxon>
        <taxon>Pseudomonadota</taxon>
        <taxon>Alphaproteobacteria</taxon>
        <taxon>Rhodospirillales</taxon>
        <taxon>Rhodospirillaceae</taxon>
        <taxon>Inquilinus</taxon>
    </lineage>
</organism>
<sequence>MGDPSRPLRHATQEPMRTDPPLKISPRIRAAVGLLAPRAGERLLEIGCGTGQAIQAVIESAPTATVAAIDRSDTAVARAQVVNAPAIAAGRVTVAKGDIEHGPVAPGGFDRIYAIRVNSFWTRPGLALPHIAGSLRPGGEVWILYDEPAARIIEMIQASFTAFGLRDIRTAERPGALAVIAVAPPWG</sequence>
<evidence type="ECO:0000313" key="4">
    <source>
        <dbReference type="Proteomes" id="UP000196655"/>
    </source>
</evidence>
<gene>
    <name evidence="3" type="ORF">BWR60_11025</name>
</gene>
<dbReference type="AlphaFoldDB" id="A0A211ZPH6"/>
<dbReference type="CDD" id="cd02440">
    <property type="entry name" value="AdoMet_MTases"/>
    <property type="match status" value="1"/>
</dbReference>
<dbReference type="Proteomes" id="UP000196655">
    <property type="component" value="Unassembled WGS sequence"/>
</dbReference>
<dbReference type="Pfam" id="PF08241">
    <property type="entry name" value="Methyltransf_11"/>
    <property type="match status" value="1"/>
</dbReference>
<dbReference type="GO" id="GO:0008757">
    <property type="term" value="F:S-adenosylmethionine-dependent methyltransferase activity"/>
    <property type="evidence" value="ECO:0007669"/>
    <property type="project" value="InterPro"/>
</dbReference>
<protein>
    <recommendedName>
        <fullName evidence="2">Methyltransferase type 11 domain-containing protein</fullName>
    </recommendedName>
</protein>
<accession>A0A211ZPH6</accession>
<evidence type="ECO:0000313" key="3">
    <source>
        <dbReference type="EMBL" id="OWJ67064.1"/>
    </source>
</evidence>
<dbReference type="OrthoDB" id="4571118at2"/>
<dbReference type="SUPFAM" id="SSF53335">
    <property type="entry name" value="S-adenosyl-L-methionine-dependent methyltransferases"/>
    <property type="match status" value="1"/>
</dbReference>
<comment type="caution">
    <text evidence="3">The sequence shown here is derived from an EMBL/GenBank/DDBJ whole genome shotgun (WGS) entry which is preliminary data.</text>
</comment>
<dbReference type="EMBL" id="NHON01000016">
    <property type="protein sequence ID" value="OWJ67064.1"/>
    <property type="molecule type" value="Genomic_DNA"/>
</dbReference>
<feature type="region of interest" description="Disordered" evidence="1">
    <location>
        <begin position="1"/>
        <end position="21"/>
    </location>
</feature>
<dbReference type="InterPro" id="IPR013216">
    <property type="entry name" value="Methyltransf_11"/>
</dbReference>
<dbReference type="InterPro" id="IPR029063">
    <property type="entry name" value="SAM-dependent_MTases_sf"/>
</dbReference>
<dbReference type="STRING" id="1122125.GCA_000423185_02739"/>